<accession>X1NQW4</accession>
<reference evidence="1" key="1">
    <citation type="journal article" date="2014" name="Front. Microbiol.">
        <title>High frequency of phylogenetically diverse reductive dehalogenase-homologous genes in deep subseafloor sedimentary metagenomes.</title>
        <authorList>
            <person name="Kawai M."/>
            <person name="Futagami T."/>
            <person name="Toyoda A."/>
            <person name="Takaki Y."/>
            <person name="Nishi S."/>
            <person name="Hori S."/>
            <person name="Arai W."/>
            <person name="Tsubouchi T."/>
            <person name="Morono Y."/>
            <person name="Uchiyama I."/>
            <person name="Ito T."/>
            <person name="Fujiyama A."/>
            <person name="Inagaki F."/>
            <person name="Takami H."/>
        </authorList>
    </citation>
    <scope>NUCLEOTIDE SEQUENCE</scope>
    <source>
        <strain evidence="1">Expedition CK06-06</strain>
    </source>
</reference>
<sequence length="262" mass="30391">IIGIEILEQKPVGWNHTQRFSRAAASAIRNIPFAYLMPQKRYLFDKGKAKKGEKQHIIGGEKYKENLRKEFQLLYSLYKLTTIHKIPCLPFFWPISDQLKYLSEGLIYNDDSELKWKQLPPAPINKEGETFEEISDLFRFIDLCIGYFVKNKKNKDLFNEDIVQKHLLKIDPQHTNLYTLKNVMLKNPDGGNIKIARRVATKNFIQFLENGTNLKSKNQPLFLKLFQSESCKRFLSKNETIIVDIDADPTKGGRGFSDPYSG</sequence>
<proteinExistence type="predicted"/>
<name>X1NQW4_9ZZZZ</name>
<organism evidence="1">
    <name type="scientific">marine sediment metagenome</name>
    <dbReference type="NCBI Taxonomy" id="412755"/>
    <lineage>
        <taxon>unclassified sequences</taxon>
        <taxon>metagenomes</taxon>
        <taxon>ecological metagenomes</taxon>
    </lineage>
</organism>
<evidence type="ECO:0000313" key="1">
    <source>
        <dbReference type="EMBL" id="GAI45958.1"/>
    </source>
</evidence>
<protein>
    <submittedName>
        <fullName evidence="1">Uncharacterized protein</fullName>
    </submittedName>
</protein>
<dbReference type="AlphaFoldDB" id="X1NQW4"/>
<gene>
    <name evidence="1" type="ORF">S06H3_43474</name>
</gene>
<comment type="caution">
    <text evidence="1">The sequence shown here is derived from an EMBL/GenBank/DDBJ whole genome shotgun (WGS) entry which is preliminary data.</text>
</comment>
<feature type="non-terminal residue" evidence="1">
    <location>
        <position position="1"/>
    </location>
</feature>
<dbReference type="EMBL" id="BARV01026972">
    <property type="protein sequence ID" value="GAI45958.1"/>
    <property type="molecule type" value="Genomic_DNA"/>
</dbReference>
<feature type="non-terminal residue" evidence="1">
    <location>
        <position position="262"/>
    </location>
</feature>